<dbReference type="PANTHER" id="PTHR39515:SF2">
    <property type="entry name" value="HTH-TYPE TRANSCRIPTIONAL REGULATOR RV0880"/>
    <property type="match status" value="1"/>
</dbReference>
<proteinExistence type="predicted"/>
<protein>
    <submittedName>
        <fullName evidence="2">DNA-binding MarR family transcriptional regulator</fullName>
    </submittedName>
</protein>
<accession>A0A561E4A8</accession>
<organism evidence="2 3">
    <name type="scientific">Rudaeicoccus suwonensis</name>
    <dbReference type="NCBI Taxonomy" id="657409"/>
    <lineage>
        <taxon>Bacteria</taxon>
        <taxon>Bacillati</taxon>
        <taxon>Actinomycetota</taxon>
        <taxon>Actinomycetes</taxon>
        <taxon>Micrococcales</taxon>
        <taxon>Dermacoccaceae</taxon>
        <taxon>Rudaeicoccus</taxon>
    </lineage>
</organism>
<dbReference type="InterPro" id="IPR052526">
    <property type="entry name" value="HTH-type_Bedaq_tolerance"/>
</dbReference>
<keyword evidence="2" id="KW-0238">DNA-binding</keyword>
<sequence length="152" mass="16747">MNDELNDTGSRLLSAVARLNRWATRHAELRIPHAQARLLALIDQVGPARIGELAVADHCSQPTMTTQVQRIEAAGWAFRTSDSKDARVAMIDLTPAGRAELQELRIARARTLAPQLDKLTDDERHALESATEIILRLVSDSYEPTAGKTSVQ</sequence>
<dbReference type="Gene3D" id="1.10.10.10">
    <property type="entry name" value="Winged helix-like DNA-binding domain superfamily/Winged helix DNA-binding domain"/>
    <property type="match status" value="1"/>
</dbReference>
<dbReference type="AlphaFoldDB" id="A0A561E4A8"/>
<dbReference type="Pfam" id="PF01047">
    <property type="entry name" value="MarR"/>
    <property type="match status" value="1"/>
</dbReference>
<evidence type="ECO:0000313" key="3">
    <source>
        <dbReference type="Proteomes" id="UP000318297"/>
    </source>
</evidence>
<dbReference type="InterPro" id="IPR000835">
    <property type="entry name" value="HTH_MarR-typ"/>
</dbReference>
<dbReference type="PANTHER" id="PTHR39515">
    <property type="entry name" value="CONSERVED PROTEIN"/>
    <property type="match status" value="1"/>
</dbReference>
<evidence type="ECO:0000313" key="2">
    <source>
        <dbReference type="EMBL" id="TWE10448.1"/>
    </source>
</evidence>
<reference evidence="2 3" key="1">
    <citation type="submission" date="2019-06" db="EMBL/GenBank/DDBJ databases">
        <title>Sequencing the genomes of 1000 actinobacteria strains.</title>
        <authorList>
            <person name="Klenk H.-P."/>
        </authorList>
    </citation>
    <scope>NUCLEOTIDE SEQUENCE [LARGE SCALE GENOMIC DNA]</scope>
    <source>
        <strain evidence="2 3">DSM 19560</strain>
    </source>
</reference>
<dbReference type="InterPro" id="IPR036390">
    <property type="entry name" value="WH_DNA-bd_sf"/>
</dbReference>
<dbReference type="GO" id="GO:0003677">
    <property type="term" value="F:DNA binding"/>
    <property type="evidence" value="ECO:0007669"/>
    <property type="project" value="UniProtKB-KW"/>
</dbReference>
<comment type="caution">
    <text evidence="2">The sequence shown here is derived from an EMBL/GenBank/DDBJ whole genome shotgun (WGS) entry which is preliminary data.</text>
</comment>
<dbReference type="PROSITE" id="PS50995">
    <property type="entry name" value="HTH_MARR_2"/>
    <property type="match status" value="1"/>
</dbReference>
<name>A0A561E4A8_9MICO</name>
<dbReference type="OrthoDB" id="8966183at2"/>
<feature type="domain" description="HTH marR-type" evidence="1">
    <location>
        <begin position="1"/>
        <end position="139"/>
    </location>
</feature>
<dbReference type="RefSeq" id="WP_145229414.1">
    <property type="nucleotide sequence ID" value="NZ_VIVQ01000002.1"/>
</dbReference>
<dbReference type="GO" id="GO:0003700">
    <property type="term" value="F:DNA-binding transcription factor activity"/>
    <property type="evidence" value="ECO:0007669"/>
    <property type="project" value="InterPro"/>
</dbReference>
<dbReference type="EMBL" id="VIVQ01000002">
    <property type="protein sequence ID" value="TWE10448.1"/>
    <property type="molecule type" value="Genomic_DNA"/>
</dbReference>
<evidence type="ECO:0000259" key="1">
    <source>
        <dbReference type="PROSITE" id="PS50995"/>
    </source>
</evidence>
<dbReference type="SMART" id="SM00347">
    <property type="entry name" value="HTH_MARR"/>
    <property type="match status" value="1"/>
</dbReference>
<dbReference type="Proteomes" id="UP000318297">
    <property type="component" value="Unassembled WGS sequence"/>
</dbReference>
<gene>
    <name evidence="2" type="ORF">BKA23_2809</name>
</gene>
<keyword evidence="3" id="KW-1185">Reference proteome</keyword>
<dbReference type="SUPFAM" id="SSF46785">
    <property type="entry name" value="Winged helix' DNA-binding domain"/>
    <property type="match status" value="1"/>
</dbReference>
<dbReference type="InterPro" id="IPR036388">
    <property type="entry name" value="WH-like_DNA-bd_sf"/>
</dbReference>